<comment type="caution">
    <text evidence="3">The sequence shown here is derived from an EMBL/GenBank/DDBJ whole genome shotgun (WGS) entry which is preliminary data.</text>
</comment>
<dbReference type="InterPro" id="IPR050563">
    <property type="entry name" value="4-hydroxybenzoyl-CoA_TE"/>
</dbReference>
<protein>
    <submittedName>
        <fullName evidence="3">Acyl-CoA thioesterase</fullName>
    </submittedName>
</protein>
<sequence length="126" mass="14471">MRWADADALNHLNNAVYFRYMEEGRISMFYTSHAPQSSQFGPVVVHCSCDFKKSIVYPATVRVTHRLIRIGRSSMEHEVDLSVVDGDKAELRAQGRSVMVWMDFKADKSHPWPADVLEALSRVMKR</sequence>
<dbReference type="SUPFAM" id="SSF54637">
    <property type="entry name" value="Thioesterase/thiol ester dehydrase-isomerase"/>
    <property type="match status" value="1"/>
</dbReference>
<comment type="similarity">
    <text evidence="1">Belongs to the 4-hydroxybenzoyl-CoA thioesterase family.</text>
</comment>
<dbReference type="Gene3D" id="3.10.129.10">
    <property type="entry name" value="Hotdog Thioesterase"/>
    <property type="match status" value="1"/>
</dbReference>
<organism evidence="3">
    <name type="scientific">Sheuella amnicola</name>
    <dbReference type="NCBI Taxonomy" id="2707330"/>
    <lineage>
        <taxon>Bacteria</taxon>
        <taxon>Pseudomonadati</taxon>
        <taxon>Pseudomonadota</taxon>
        <taxon>Betaproteobacteria</taxon>
        <taxon>Burkholderiales</taxon>
        <taxon>Alcaligenaceae</taxon>
        <taxon>Sheuella</taxon>
    </lineage>
</organism>
<dbReference type="AlphaFoldDB" id="A0A6B2QZN1"/>
<name>A0A6B2QZN1_9BURK</name>
<gene>
    <name evidence="3" type="ORF">G3I67_08130</name>
</gene>
<dbReference type="EMBL" id="JAAGRN010000004">
    <property type="protein sequence ID" value="NDY83198.1"/>
    <property type="molecule type" value="Genomic_DNA"/>
</dbReference>
<evidence type="ECO:0000313" key="3">
    <source>
        <dbReference type="EMBL" id="NDY83198.1"/>
    </source>
</evidence>
<evidence type="ECO:0000256" key="2">
    <source>
        <dbReference type="ARBA" id="ARBA00022801"/>
    </source>
</evidence>
<dbReference type="GO" id="GO:0047617">
    <property type="term" value="F:fatty acyl-CoA hydrolase activity"/>
    <property type="evidence" value="ECO:0007669"/>
    <property type="project" value="TreeGrafter"/>
</dbReference>
<reference evidence="3" key="1">
    <citation type="submission" date="2020-02" db="EMBL/GenBank/DDBJ databases">
        <authorList>
            <person name="Chen W.-M."/>
        </authorList>
    </citation>
    <scope>NUCLEOTIDE SEQUENCE</scope>
    <source>
        <strain evidence="3">NBD-18</strain>
    </source>
</reference>
<dbReference type="InterPro" id="IPR029069">
    <property type="entry name" value="HotDog_dom_sf"/>
</dbReference>
<dbReference type="PANTHER" id="PTHR31793:SF27">
    <property type="entry name" value="NOVEL THIOESTERASE SUPERFAMILY DOMAIN AND SAPOSIN A-TYPE DOMAIN CONTAINING PROTEIN (0610012H03RIK)"/>
    <property type="match status" value="1"/>
</dbReference>
<evidence type="ECO:0000256" key="1">
    <source>
        <dbReference type="ARBA" id="ARBA00005953"/>
    </source>
</evidence>
<keyword evidence="2" id="KW-0378">Hydrolase</keyword>
<dbReference type="PANTHER" id="PTHR31793">
    <property type="entry name" value="4-HYDROXYBENZOYL-COA THIOESTERASE FAMILY MEMBER"/>
    <property type="match status" value="1"/>
</dbReference>
<proteinExistence type="inferred from homology"/>
<accession>A0A6B2QZN1</accession>
<dbReference type="Pfam" id="PF13279">
    <property type="entry name" value="4HBT_2"/>
    <property type="match status" value="1"/>
</dbReference>
<dbReference type="CDD" id="cd00586">
    <property type="entry name" value="4HBT"/>
    <property type="match status" value="1"/>
</dbReference>